<dbReference type="CDD" id="cd06259">
    <property type="entry name" value="YdcF-like"/>
    <property type="match status" value="1"/>
</dbReference>
<feature type="domain" description="DUF218" evidence="1">
    <location>
        <begin position="55"/>
        <end position="168"/>
    </location>
</feature>
<name>A0A1F6BGH4_9BACT</name>
<evidence type="ECO:0000313" key="2">
    <source>
        <dbReference type="EMBL" id="OGG35607.1"/>
    </source>
</evidence>
<evidence type="ECO:0000259" key="1">
    <source>
        <dbReference type="Pfam" id="PF02698"/>
    </source>
</evidence>
<dbReference type="InterPro" id="IPR014729">
    <property type="entry name" value="Rossmann-like_a/b/a_fold"/>
</dbReference>
<dbReference type="Gene3D" id="3.40.50.620">
    <property type="entry name" value="HUPs"/>
    <property type="match status" value="1"/>
</dbReference>
<proteinExistence type="predicted"/>
<dbReference type="Proteomes" id="UP000176186">
    <property type="component" value="Unassembled WGS sequence"/>
</dbReference>
<organism evidence="2 3">
    <name type="scientific">Candidatus Gottesmanbacteria bacterium RIFOXYB1_FULL_47_11</name>
    <dbReference type="NCBI Taxonomy" id="1798401"/>
    <lineage>
        <taxon>Bacteria</taxon>
        <taxon>Candidatus Gottesmaniibacteriota</taxon>
    </lineage>
</organism>
<evidence type="ECO:0000313" key="3">
    <source>
        <dbReference type="Proteomes" id="UP000176186"/>
    </source>
</evidence>
<dbReference type="Pfam" id="PF02698">
    <property type="entry name" value="DUF218"/>
    <property type="match status" value="1"/>
</dbReference>
<dbReference type="AlphaFoldDB" id="A0A1F6BGH4"/>
<comment type="caution">
    <text evidence="2">The sequence shown here is derived from an EMBL/GenBank/DDBJ whole genome shotgun (WGS) entry which is preliminary data.</text>
</comment>
<reference evidence="2 3" key="1">
    <citation type="journal article" date="2016" name="Nat. Commun.">
        <title>Thousands of microbial genomes shed light on interconnected biogeochemical processes in an aquifer system.</title>
        <authorList>
            <person name="Anantharaman K."/>
            <person name="Brown C.T."/>
            <person name="Hug L.A."/>
            <person name="Sharon I."/>
            <person name="Castelle C.J."/>
            <person name="Probst A.J."/>
            <person name="Thomas B.C."/>
            <person name="Singh A."/>
            <person name="Wilkins M.J."/>
            <person name="Karaoz U."/>
            <person name="Brodie E.L."/>
            <person name="Williams K.H."/>
            <person name="Hubbard S.S."/>
            <person name="Banfield J.F."/>
        </authorList>
    </citation>
    <scope>NUCLEOTIDE SEQUENCE [LARGE SCALE GENOMIC DNA]</scope>
</reference>
<gene>
    <name evidence="2" type="ORF">A2363_05035</name>
</gene>
<sequence>MEPLSEPSFSNPLCKELAIAHIGTLVLLGQGPVQDSATKVTLEKIPAGNAEPNTWMSMIARAGAQLFKTGEVDRIITSGRATGGTGPTEAGLMETSIRNLTTRIIKSVEIIQEPEARNTLYNFINTANIIDARGDKDPITIVCAHFQAPRVRVLAALFGFDPNRVISAEEVLTASAHVALQGPRGEHFDPAGFDRQATMLELLRIRLGDDRAYFDRKKARAVQNMRNLGIQDTDALFVEEQKSAVDRMMGERRWVRGLAMEPDYIVPLLGQLNDDTRFRLALSHFSKDMLQTRYGIDPNAMSASDIRALLDPAQWSWQVVKEEWAGQEYPPSVMDRLQSLGISGEDRERLSKAEVPEIRLIGSSV</sequence>
<dbReference type="STRING" id="1798401.A2363_05035"/>
<protein>
    <recommendedName>
        <fullName evidence="1">DUF218 domain-containing protein</fullName>
    </recommendedName>
</protein>
<dbReference type="InterPro" id="IPR003848">
    <property type="entry name" value="DUF218"/>
</dbReference>
<accession>A0A1F6BGH4</accession>
<dbReference type="EMBL" id="MFKE01000011">
    <property type="protein sequence ID" value="OGG35607.1"/>
    <property type="molecule type" value="Genomic_DNA"/>
</dbReference>